<comment type="caution">
    <text evidence="2">The sequence shown here is derived from an EMBL/GenBank/DDBJ whole genome shotgun (WGS) entry which is preliminary data.</text>
</comment>
<sequence length="328" mass="35836">MASKLRLPQEDGSLQPYSAGAPSPYPLTAPTPRSRIAYAAAHVVLDTQATALDQIDWEATLAYRHHLWSLGLAVAEAMDTSQRGMGLSWPQAQQLIQRSISEARAHAGARVACGAGTDQLAPSATVTLEQVKQAYEEQCSFVEAAGGQIILMASRALAACARTPEDYMDVYDHILSQVAQPVIIHWLGAMFDPALAGYWGTHNIDAAMESCLAILERHAKKIDGIKISLLDAEREVAMRRLLPEGVKMYTGDDFNYADLMLGDSRGIATRCWVSLMPSRPPRQPPCNNSMQATSRNTTPSSRLPFRSRAISFKLQPITIRLGSSSWLT</sequence>
<dbReference type="AlphaFoldDB" id="A0A402ATL2"/>
<dbReference type="SUPFAM" id="SSF51569">
    <property type="entry name" value="Aldolase"/>
    <property type="match status" value="1"/>
</dbReference>
<keyword evidence="3" id="KW-1185">Reference proteome</keyword>
<dbReference type="EMBL" id="BIFS01000002">
    <property type="protein sequence ID" value="GCE22496.1"/>
    <property type="molecule type" value="Genomic_DNA"/>
</dbReference>
<dbReference type="Gene3D" id="3.20.20.70">
    <property type="entry name" value="Aldolase class I"/>
    <property type="match status" value="1"/>
</dbReference>
<dbReference type="InterPro" id="IPR013785">
    <property type="entry name" value="Aldolase_TIM"/>
</dbReference>
<feature type="region of interest" description="Disordered" evidence="1">
    <location>
        <begin position="280"/>
        <end position="302"/>
    </location>
</feature>
<evidence type="ECO:0000313" key="3">
    <source>
        <dbReference type="Proteomes" id="UP000287188"/>
    </source>
</evidence>
<feature type="compositionally biased region" description="Polar residues" evidence="1">
    <location>
        <begin position="285"/>
        <end position="301"/>
    </location>
</feature>
<name>A0A402ATL2_9CHLR</name>
<dbReference type="InterPro" id="IPR009334">
    <property type="entry name" value="DUF993"/>
</dbReference>
<dbReference type="Pfam" id="PF06187">
    <property type="entry name" value="DUF993"/>
    <property type="match status" value="1"/>
</dbReference>
<feature type="region of interest" description="Disordered" evidence="1">
    <location>
        <begin position="1"/>
        <end position="28"/>
    </location>
</feature>
<proteinExistence type="predicted"/>
<protein>
    <recommendedName>
        <fullName evidence="4">Dihydrodipicolinate synthase family protein</fullName>
    </recommendedName>
</protein>
<reference evidence="3" key="1">
    <citation type="submission" date="2018-12" db="EMBL/GenBank/DDBJ databases">
        <title>Tengunoibacter tsumagoiensis gen. nov., sp. nov., Dictyobacter kobayashii sp. nov., D. alpinus sp. nov., and D. joshuensis sp. nov. and description of Dictyobacteraceae fam. nov. within the order Ktedonobacterales isolated from Tengu-no-mugimeshi.</title>
        <authorList>
            <person name="Wang C.M."/>
            <person name="Zheng Y."/>
            <person name="Sakai Y."/>
            <person name="Toyoda A."/>
            <person name="Minakuchi Y."/>
            <person name="Abe K."/>
            <person name="Yokota A."/>
            <person name="Yabe S."/>
        </authorList>
    </citation>
    <scope>NUCLEOTIDE SEQUENCE [LARGE SCALE GENOMIC DNA]</scope>
    <source>
        <strain evidence="3">Uno11</strain>
    </source>
</reference>
<organism evidence="2 3">
    <name type="scientific">Dictyobacter kobayashii</name>
    <dbReference type="NCBI Taxonomy" id="2014872"/>
    <lineage>
        <taxon>Bacteria</taxon>
        <taxon>Bacillati</taxon>
        <taxon>Chloroflexota</taxon>
        <taxon>Ktedonobacteria</taxon>
        <taxon>Ktedonobacterales</taxon>
        <taxon>Dictyobacteraceae</taxon>
        <taxon>Dictyobacter</taxon>
    </lineage>
</organism>
<gene>
    <name evidence="2" type="ORF">KDK_62960</name>
</gene>
<evidence type="ECO:0008006" key="4">
    <source>
        <dbReference type="Google" id="ProtNLM"/>
    </source>
</evidence>
<dbReference type="Proteomes" id="UP000287188">
    <property type="component" value="Unassembled WGS sequence"/>
</dbReference>
<evidence type="ECO:0000313" key="2">
    <source>
        <dbReference type="EMBL" id="GCE22496.1"/>
    </source>
</evidence>
<accession>A0A402ATL2</accession>
<evidence type="ECO:0000256" key="1">
    <source>
        <dbReference type="SAM" id="MobiDB-lite"/>
    </source>
</evidence>